<reference evidence="1 2" key="1">
    <citation type="journal article" date="2022" name="Genome Biol. Evol.">
        <title>Host diet, physiology and behaviors set the stage for Lachnospiraceae cladogenesis.</title>
        <authorList>
            <person name="Vera-Ponce De Leon A."/>
            <person name="Schneider M."/>
            <person name="Jahnes B.C."/>
            <person name="Sadowski V."/>
            <person name="Camuy-Velez L.A."/>
            <person name="Duan J."/>
            <person name="Sabree Z.L."/>
        </authorList>
    </citation>
    <scope>NUCLEOTIDE SEQUENCE [LARGE SCALE GENOMIC DNA]</scope>
    <source>
        <strain evidence="1 2">PAL113</strain>
    </source>
</reference>
<name>A0ABT1EB56_9FIRM</name>
<evidence type="ECO:0000313" key="1">
    <source>
        <dbReference type="EMBL" id="MCP1103069.1"/>
    </source>
</evidence>
<protein>
    <submittedName>
        <fullName evidence="1">Uncharacterized protein</fullName>
    </submittedName>
</protein>
<dbReference type="InterPro" id="IPR036689">
    <property type="entry name" value="ESAT-6-like_sf"/>
</dbReference>
<gene>
    <name evidence="1" type="ORF">NK125_11635</name>
</gene>
<comment type="caution">
    <text evidence="1">The sequence shown here is derived from an EMBL/GenBank/DDBJ whole genome shotgun (WGS) entry which is preliminary data.</text>
</comment>
<dbReference type="RefSeq" id="WP_262066854.1">
    <property type="nucleotide sequence ID" value="NZ_JAMXOD010000017.1"/>
</dbReference>
<sequence length="95" mass="10638">MGNLNVNYEEIEAVISSLRASLASEQSEINGIYNQLIGYFSISRGEEADALKELQRAEKRMMTEVATFLQRFSTSVLFASNEFKKFDASGAKSMK</sequence>
<dbReference type="SUPFAM" id="SSF140453">
    <property type="entry name" value="EsxAB dimer-like"/>
    <property type="match status" value="1"/>
</dbReference>
<keyword evidence="2" id="KW-1185">Reference proteome</keyword>
<dbReference type="Proteomes" id="UP001523566">
    <property type="component" value="Unassembled WGS sequence"/>
</dbReference>
<accession>A0ABT1EB56</accession>
<organism evidence="1 2">
    <name type="scientific">Aequitasia blattaphilus</name>
    <dbReference type="NCBI Taxonomy" id="2949332"/>
    <lineage>
        <taxon>Bacteria</taxon>
        <taxon>Bacillati</taxon>
        <taxon>Bacillota</taxon>
        <taxon>Clostridia</taxon>
        <taxon>Lachnospirales</taxon>
        <taxon>Lachnospiraceae</taxon>
        <taxon>Aequitasia</taxon>
    </lineage>
</organism>
<evidence type="ECO:0000313" key="2">
    <source>
        <dbReference type="Proteomes" id="UP001523566"/>
    </source>
</evidence>
<dbReference type="EMBL" id="JAMZFW010000017">
    <property type="protein sequence ID" value="MCP1103069.1"/>
    <property type="molecule type" value="Genomic_DNA"/>
</dbReference>
<proteinExistence type="predicted"/>